<feature type="compositionally biased region" description="Low complexity" evidence="1">
    <location>
        <begin position="334"/>
        <end position="351"/>
    </location>
</feature>
<evidence type="ECO:0000259" key="2">
    <source>
        <dbReference type="Pfam" id="PF22600"/>
    </source>
</evidence>
<feature type="region of interest" description="Disordered" evidence="1">
    <location>
        <begin position="235"/>
        <end position="260"/>
    </location>
</feature>
<accession>A0A1Y2GPB4</accession>
<feature type="region of interest" description="Disordered" evidence="1">
    <location>
        <begin position="334"/>
        <end position="355"/>
    </location>
</feature>
<dbReference type="SUPFAM" id="SSF81301">
    <property type="entry name" value="Nucleotidyltransferase"/>
    <property type="match status" value="1"/>
</dbReference>
<dbReference type="GeneID" id="33572935"/>
<evidence type="ECO:0000313" key="4">
    <source>
        <dbReference type="Proteomes" id="UP000193648"/>
    </source>
</evidence>
<dbReference type="Proteomes" id="UP000193648">
    <property type="component" value="Unassembled WGS sequence"/>
</dbReference>
<organism evidence="3 4">
    <name type="scientific">Lobosporangium transversale</name>
    <dbReference type="NCBI Taxonomy" id="64571"/>
    <lineage>
        <taxon>Eukaryota</taxon>
        <taxon>Fungi</taxon>
        <taxon>Fungi incertae sedis</taxon>
        <taxon>Mucoromycota</taxon>
        <taxon>Mortierellomycotina</taxon>
        <taxon>Mortierellomycetes</taxon>
        <taxon>Mortierellales</taxon>
        <taxon>Mortierellaceae</taxon>
        <taxon>Lobosporangium</taxon>
    </lineage>
</organism>
<dbReference type="AlphaFoldDB" id="A0A1Y2GPB4"/>
<dbReference type="RefSeq" id="XP_021880473.1">
    <property type="nucleotide sequence ID" value="XM_022031094.1"/>
</dbReference>
<proteinExistence type="predicted"/>
<evidence type="ECO:0000256" key="1">
    <source>
        <dbReference type="SAM" id="MobiDB-lite"/>
    </source>
</evidence>
<dbReference type="InterPro" id="IPR043519">
    <property type="entry name" value="NT_sf"/>
</dbReference>
<dbReference type="SUPFAM" id="SSF81631">
    <property type="entry name" value="PAP/OAS1 substrate-binding domain"/>
    <property type="match status" value="1"/>
</dbReference>
<dbReference type="STRING" id="64571.A0A1Y2GPB4"/>
<name>A0A1Y2GPB4_9FUNG</name>
<dbReference type="InterPro" id="IPR054708">
    <property type="entry name" value="MTPAP-like_central"/>
</dbReference>
<feature type="compositionally biased region" description="Low complexity" evidence="1">
    <location>
        <begin position="235"/>
        <end position="246"/>
    </location>
</feature>
<dbReference type="Pfam" id="PF22600">
    <property type="entry name" value="MTPAP-like_central"/>
    <property type="match status" value="1"/>
</dbReference>
<dbReference type="InParanoid" id="A0A1Y2GPB4"/>
<dbReference type="GO" id="GO:0016779">
    <property type="term" value="F:nucleotidyltransferase activity"/>
    <property type="evidence" value="ECO:0007669"/>
    <property type="project" value="UniProtKB-ARBA"/>
</dbReference>
<dbReference type="GO" id="GO:0031123">
    <property type="term" value="P:RNA 3'-end processing"/>
    <property type="evidence" value="ECO:0007669"/>
    <property type="project" value="TreeGrafter"/>
</dbReference>
<protein>
    <recommendedName>
        <fullName evidence="2">Poly(A) RNA polymerase mitochondrial-like central palm domain-containing protein</fullName>
    </recommendedName>
</protein>
<dbReference type="PANTHER" id="PTHR12271:SF40">
    <property type="entry name" value="POLY(A) RNA POLYMERASE GLD2"/>
    <property type="match status" value="1"/>
</dbReference>
<dbReference type="PANTHER" id="PTHR12271">
    <property type="entry name" value="POLY A POLYMERASE CID PAP -RELATED"/>
    <property type="match status" value="1"/>
</dbReference>
<dbReference type="EMBL" id="MCFF01000023">
    <property type="protein sequence ID" value="ORZ13392.1"/>
    <property type="molecule type" value="Genomic_DNA"/>
</dbReference>
<comment type="caution">
    <text evidence="3">The sequence shown here is derived from an EMBL/GenBank/DDBJ whole genome shotgun (WGS) entry which is preliminary data.</text>
</comment>
<reference evidence="3 4" key="1">
    <citation type="submission" date="2016-07" db="EMBL/GenBank/DDBJ databases">
        <title>Pervasive Adenine N6-methylation of Active Genes in Fungi.</title>
        <authorList>
            <consortium name="DOE Joint Genome Institute"/>
            <person name="Mondo S.J."/>
            <person name="Dannebaum R.O."/>
            <person name="Kuo R.C."/>
            <person name="Labutti K."/>
            <person name="Haridas S."/>
            <person name="Kuo A."/>
            <person name="Salamov A."/>
            <person name="Ahrendt S.R."/>
            <person name="Lipzen A."/>
            <person name="Sullivan W."/>
            <person name="Andreopoulos W.B."/>
            <person name="Clum A."/>
            <person name="Lindquist E."/>
            <person name="Daum C."/>
            <person name="Ramamoorthy G.K."/>
            <person name="Gryganskyi A."/>
            <person name="Culley D."/>
            <person name="Magnuson J.K."/>
            <person name="James T.Y."/>
            <person name="O'Malley M.A."/>
            <person name="Stajich J.E."/>
            <person name="Spatafora J.W."/>
            <person name="Visel A."/>
            <person name="Grigoriev I.V."/>
        </authorList>
    </citation>
    <scope>NUCLEOTIDE SEQUENCE [LARGE SCALE GENOMIC DNA]</scope>
    <source>
        <strain evidence="3 4">NRRL 3116</strain>
    </source>
</reference>
<dbReference type="GO" id="GO:0010605">
    <property type="term" value="P:negative regulation of macromolecule metabolic process"/>
    <property type="evidence" value="ECO:0007669"/>
    <property type="project" value="UniProtKB-ARBA"/>
</dbReference>
<keyword evidence="4" id="KW-1185">Reference proteome</keyword>
<dbReference type="OrthoDB" id="1305878at2759"/>
<feature type="domain" description="Poly(A) RNA polymerase mitochondrial-like central palm" evidence="2">
    <location>
        <begin position="32"/>
        <end position="176"/>
    </location>
</feature>
<sequence>MESTAGVDTRTRSCAPVRDYKRFYLEDTQAITSVTSTEIKDFIKTLEMEISEYFDFCFVALTAVGSFASGLYTQSSDLDLTLTGNNKHISMETLADALRHFHYEGVSISTCSSVQERRAVQGSEGTVAAMAAMPISRYIPFAFITFTDPKSGIVCHLTLNEPLDIQRSKLIHTYTQIEPRFVPIMIALKHLVGKCHFLTGSVHQDKYYSVPLGSYALALMLITFLQTENPPLLPKLQLQPKNQKNNDTQQGQLGQQMDKDDRPIKEKIVQGIDCSFDQDYDFYQGFGDKNIKSVAELLVDFCRFFGYVFDYEFKEVNPRIGAFRWRPGQLSKTSLTTSVTSTGNSGNSSSSDIGATLQSHTASSSRVYSSPSSTATSATIKHNRIATAKAKENANGITLHIMDPFDVGFNVTASCNGDLVRLIKGCFQEAYEALVEGNINLAFSESG</sequence>
<dbReference type="Gene3D" id="1.10.1410.10">
    <property type="match status" value="1"/>
</dbReference>
<evidence type="ECO:0000313" key="3">
    <source>
        <dbReference type="EMBL" id="ORZ13392.1"/>
    </source>
</evidence>
<gene>
    <name evidence="3" type="ORF">BCR41DRAFT_94937</name>
</gene>